<feature type="signal peptide" evidence="2">
    <location>
        <begin position="1"/>
        <end position="25"/>
    </location>
</feature>
<name>A0AB40B6J1_DIOCR</name>
<dbReference type="InterPro" id="IPR051636">
    <property type="entry name" value="Plant_LTP/defense-related"/>
</dbReference>
<dbReference type="PROSITE" id="PS51257">
    <property type="entry name" value="PROKAR_LIPOPROTEIN"/>
    <property type="match status" value="1"/>
</dbReference>
<evidence type="ECO:0000313" key="5">
    <source>
        <dbReference type="RefSeq" id="XP_039122668.1"/>
    </source>
</evidence>
<dbReference type="InterPro" id="IPR027923">
    <property type="entry name" value="Hydrophob_seed_dom"/>
</dbReference>
<dbReference type="PANTHER" id="PTHR31731">
    <property type="match status" value="1"/>
</dbReference>
<dbReference type="InterPro" id="IPR016140">
    <property type="entry name" value="Bifunc_inhib/LTP/seed_store"/>
</dbReference>
<dbReference type="SMART" id="SM00499">
    <property type="entry name" value="AAI"/>
    <property type="match status" value="1"/>
</dbReference>
<evidence type="ECO:0000313" key="4">
    <source>
        <dbReference type="Proteomes" id="UP001515500"/>
    </source>
</evidence>
<evidence type="ECO:0000256" key="2">
    <source>
        <dbReference type="SAM" id="SignalP"/>
    </source>
</evidence>
<evidence type="ECO:0000259" key="3">
    <source>
        <dbReference type="SMART" id="SM00499"/>
    </source>
</evidence>
<dbReference type="SUPFAM" id="SSF47699">
    <property type="entry name" value="Bifunctional inhibitor/lipid-transfer protein/seed storage 2S albumin"/>
    <property type="match status" value="1"/>
</dbReference>
<dbReference type="Proteomes" id="UP001515500">
    <property type="component" value="Chromosome 4"/>
</dbReference>
<dbReference type="AlphaFoldDB" id="A0AB40B6J1"/>
<dbReference type="CDD" id="cd01958">
    <property type="entry name" value="HPS_like"/>
    <property type="match status" value="1"/>
</dbReference>
<dbReference type="Pfam" id="PF14547">
    <property type="entry name" value="Hydrophob_seed"/>
    <property type="match status" value="1"/>
</dbReference>
<organism evidence="4 5">
    <name type="scientific">Dioscorea cayennensis subsp. rotundata</name>
    <name type="common">White Guinea yam</name>
    <name type="synonym">Dioscorea rotundata</name>
    <dbReference type="NCBI Taxonomy" id="55577"/>
    <lineage>
        <taxon>Eukaryota</taxon>
        <taxon>Viridiplantae</taxon>
        <taxon>Streptophyta</taxon>
        <taxon>Embryophyta</taxon>
        <taxon>Tracheophyta</taxon>
        <taxon>Spermatophyta</taxon>
        <taxon>Magnoliopsida</taxon>
        <taxon>Liliopsida</taxon>
        <taxon>Dioscoreales</taxon>
        <taxon>Dioscoreaceae</taxon>
        <taxon>Dioscorea</taxon>
    </lineage>
</organism>
<dbReference type="GeneID" id="120259180"/>
<accession>A0AB40B6J1</accession>
<feature type="compositionally biased region" description="Pro residues" evidence="1">
    <location>
        <begin position="34"/>
        <end position="50"/>
    </location>
</feature>
<dbReference type="InterPro" id="IPR036312">
    <property type="entry name" value="Bifun_inhib/LTP/seed_sf"/>
</dbReference>
<sequence length="137" mass="14387">MASKALVIAVLLLCLNLLCFSLVSSTTGSCSPPSHKPTPKPSPKPSPSPSRPVKCPRDTAKLGSCANLFGLISQNLGTPPKEPCCSLLRGLGDMEAAACLCTTIKTNVLGIKLTFPVDLSLLLNYCDKKLPTGFLCQ</sequence>
<dbReference type="RefSeq" id="XP_039122668.1">
    <property type="nucleotide sequence ID" value="XM_039266734.1"/>
</dbReference>
<dbReference type="Gene3D" id="1.10.110.10">
    <property type="entry name" value="Plant lipid-transfer and hydrophobic proteins"/>
    <property type="match status" value="1"/>
</dbReference>
<keyword evidence="2" id="KW-0732">Signal</keyword>
<feature type="region of interest" description="Disordered" evidence="1">
    <location>
        <begin position="28"/>
        <end position="55"/>
    </location>
</feature>
<keyword evidence="4" id="KW-1185">Reference proteome</keyword>
<reference evidence="5" key="1">
    <citation type="submission" date="2025-08" db="UniProtKB">
        <authorList>
            <consortium name="RefSeq"/>
        </authorList>
    </citation>
    <scope>IDENTIFICATION</scope>
</reference>
<evidence type="ECO:0000256" key="1">
    <source>
        <dbReference type="SAM" id="MobiDB-lite"/>
    </source>
</evidence>
<gene>
    <name evidence="5" type="primary">LOC120259180</name>
</gene>
<proteinExistence type="predicted"/>
<feature type="domain" description="Bifunctional inhibitor/plant lipid transfer protein/seed storage helical" evidence="3">
    <location>
        <begin position="55"/>
        <end position="136"/>
    </location>
</feature>
<feature type="chain" id="PRO_5044315059" evidence="2">
    <location>
        <begin position="26"/>
        <end position="137"/>
    </location>
</feature>
<protein>
    <submittedName>
        <fullName evidence="5">14 kDa proline-rich protein DC2.15-like</fullName>
    </submittedName>
</protein>